<dbReference type="AlphaFoldDB" id="A0A926KW36"/>
<keyword evidence="1" id="KW-0472">Membrane</keyword>
<protein>
    <submittedName>
        <fullName evidence="3">DUF4129 domain-containing protein</fullName>
    </submittedName>
</protein>
<keyword evidence="1" id="KW-0812">Transmembrane</keyword>
<dbReference type="RefSeq" id="WP_188176979.1">
    <property type="nucleotide sequence ID" value="NZ_JACVVD010000010.1"/>
</dbReference>
<feature type="transmembrane region" description="Helical" evidence="1">
    <location>
        <begin position="94"/>
        <end position="112"/>
    </location>
</feature>
<reference evidence="3" key="1">
    <citation type="submission" date="2020-09" db="EMBL/GenBank/DDBJ databases">
        <title>Draft Genome Sequence of Paenibacillus sp. WST5.</title>
        <authorList>
            <person name="Bao Z."/>
        </authorList>
    </citation>
    <scope>NUCLEOTIDE SEQUENCE</scope>
    <source>
        <strain evidence="3">WST5</strain>
    </source>
</reference>
<feature type="transmembrane region" description="Helical" evidence="1">
    <location>
        <begin position="145"/>
        <end position="167"/>
    </location>
</feature>
<evidence type="ECO:0000259" key="2">
    <source>
        <dbReference type="Pfam" id="PF13559"/>
    </source>
</evidence>
<feature type="transmembrane region" description="Helical" evidence="1">
    <location>
        <begin position="12"/>
        <end position="38"/>
    </location>
</feature>
<dbReference type="InterPro" id="IPR025403">
    <property type="entry name" value="TgpA-like_C"/>
</dbReference>
<comment type="caution">
    <text evidence="3">The sequence shown here is derived from an EMBL/GenBank/DDBJ whole genome shotgun (WGS) entry which is preliminary data.</text>
</comment>
<gene>
    <name evidence="3" type="ORF">ICC18_24070</name>
</gene>
<sequence>MQQSNVQRWLQGFGMTFLWGSVELIVCFPILVLVQLYVADTPIWLTWLQLLLYYFAGCIGGTTRLLTRRIYELLFAAAASYGIAYLLQGNSWQGWVFAAIGMMPAFRGIQFTKAGWTELFPASAFIFPCMTYFIGVPIMDRIDIFHPWIGWLNGFGFCTFVIFMFTLNRTQLLRATLASTEQAQAALTETVRRLGRIWLLLLIVVVAIVAYFQQLKQGAAAIIHSFFAWVIRMLRSDAPAELPPQPSPAVQQPLFPPSEPKVEPGWFDILLQYIQVIFGYVIVIAFILVALYFIASKLAPVMLAFVRRLLHRMRNDERSTESKDFTDEKETLLEWKEIPHLWWKQLVRNWSSEKERQLKWTQLKNNRERIRFLYALLIGHAVGKGYAYNKALTPNETERELETKLQMPEHAVHAITEAYNQVRYGDIEIHDDDLNQLLKAAQPVLPKGLK</sequence>
<evidence type="ECO:0000256" key="1">
    <source>
        <dbReference type="SAM" id="Phobius"/>
    </source>
</evidence>
<proteinExistence type="predicted"/>
<dbReference type="Pfam" id="PF13559">
    <property type="entry name" value="DUF4129"/>
    <property type="match status" value="1"/>
</dbReference>
<feature type="transmembrane region" description="Helical" evidence="1">
    <location>
        <begin position="119"/>
        <end position="139"/>
    </location>
</feature>
<dbReference type="EMBL" id="JACVVD010000010">
    <property type="protein sequence ID" value="MBD0383189.1"/>
    <property type="molecule type" value="Genomic_DNA"/>
</dbReference>
<keyword evidence="1" id="KW-1133">Transmembrane helix</keyword>
<keyword evidence="4" id="KW-1185">Reference proteome</keyword>
<accession>A0A926KW36</accession>
<dbReference type="Proteomes" id="UP000650466">
    <property type="component" value="Unassembled WGS sequence"/>
</dbReference>
<feature type="domain" description="Protein-glutamine gamma-glutamyltransferase-like C-terminal" evidence="2">
    <location>
        <begin position="374"/>
        <end position="441"/>
    </location>
</feature>
<evidence type="ECO:0000313" key="4">
    <source>
        <dbReference type="Proteomes" id="UP000650466"/>
    </source>
</evidence>
<feature type="transmembrane region" description="Helical" evidence="1">
    <location>
        <begin position="70"/>
        <end position="88"/>
    </location>
</feature>
<name>A0A926KW36_9BACL</name>
<feature type="transmembrane region" description="Helical" evidence="1">
    <location>
        <begin position="197"/>
        <end position="215"/>
    </location>
</feature>
<evidence type="ECO:0000313" key="3">
    <source>
        <dbReference type="EMBL" id="MBD0383189.1"/>
    </source>
</evidence>
<organism evidence="3 4">
    <name type="scientific">Paenibacillus sedimenti</name>
    <dbReference type="NCBI Taxonomy" id="2770274"/>
    <lineage>
        <taxon>Bacteria</taxon>
        <taxon>Bacillati</taxon>
        <taxon>Bacillota</taxon>
        <taxon>Bacilli</taxon>
        <taxon>Bacillales</taxon>
        <taxon>Paenibacillaceae</taxon>
        <taxon>Paenibacillus</taxon>
    </lineage>
</organism>
<feature type="transmembrane region" description="Helical" evidence="1">
    <location>
        <begin position="277"/>
        <end position="306"/>
    </location>
</feature>
<feature type="transmembrane region" description="Helical" evidence="1">
    <location>
        <begin position="44"/>
        <end position="63"/>
    </location>
</feature>